<protein>
    <submittedName>
        <fullName evidence="3">Uncharacterized protein</fullName>
    </submittedName>
</protein>
<sequence>MEQMEVASPDLPANFLQEGQSSENEGSMPVESAQQAPRSTVLNIDGHSMEVSETILKNFYGIPPNESLSDKEWKSMVSAYKAHKRADINTEKFKRNDKLVFDFANLLQHNPEELLKRAGHDPRRFAEEVLSRYIEEDMLPEEQKQIRNLQREKEELEAQIAEDRTKQEQEQFDYLTKEYEREFTENIISALESSKLPKTPDVIRRIAHYLAKAQQRNIPVQAKHVIPLVEEDLRTLNRSFLDALDEEQLQEYLGQEKMKKLRQAELKKIKKPMQFADSSSSDGTSAKKIEKKGLSREEFREMVKRNAGL</sequence>
<feature type="compositionally biased region" description="Basic and acidic residues" evidence="2">
    <location>
        <begin position="285"/>
        <end position="309"/>
    </location>
</feature>
<evidence type="ECO:0000313" key="3">
    <source>
        <dbReference type="EMBL" id="CAB4157214.1"/>
    </source>
</evidence>
<organism evidence="3">
    <name type="scientific">uncultured Caudovirales phage</name>
    <dbReference type="NCBI Taxonomy" id="2100421"/>
    <lineage>
        <taxon>Viruses</taxon>
        <taxon>Duplodnaviria</taxon>
        <taxon>Heunggongvirae</taxon>
        <taxon>Uroviricota</taxon>
        <taxon>Caudoviricetes</taxon>
        <taxon>Peduoviridae</taxon>
        <taxon>Maltschvirus</taxon>
        <taxon>Maltschvirus maltsch</taxon>
    </lineage>
</organism>
<name>A0A6J5NPM4_9CAUD</name>
<evidence type="ECO:0000256" key="2">
    <source>
        <dbReference type="SAM" id="MobiDB-lite"/>
    </source>
</evidence>
<reference evidence="3" key="1">
    <citation type="submission" date="2020-04" db="EMBL/GenBank/DDBJ databases">
        <authorList>
            <person name="Chiriac C."/>
            <person name="Salcher M."/>
            <person name="Ghai R."/>
            <person name="Kavagutti S V."/>
        </authorList>
    </citation>
    <scope>NUCLEOTIDE SEQUENCE</scope>
</reference>
<proteinExistence type="predicted"/>
<feature type="region of interest" description="Disordered" evidence="2">
    <location>
        <begin position="272"/>
        <end position="309"/>
    </location>
</feature>
<keyword evidence="1" id="KW-0175">Coiled coil</keyword>
<accession>A0A6J5NPM4</accession>
<feature type="region of interest" description="Disordered" evidence="2">
    <location>
        <begin position="1"/>
        <end position="38"/>
    </location>
</feature>
<feature type="coiled-coil region" evidence="1">
    <location>
        <begin position="139"/>
        <end position="171"/>
    </location>
</feature>
<evidence type="ECO:0000256" key="1">
    <source>
        <dbReference type="SAM" id="Coils"/>
    </source>
</evidence>
<dbReference type="EMBL" id="LR796653">
    <property type="protein sequence ID" value="CAB4157214.1"/>
    <property type="molecule type" value="Genomic_DNA"/>
</dbReference>
<gene>
    <name evidence="3" type="ORF">UFOVP683_9</name>
</gene>